<dbReference type="SMART" id="SM00355">
    <property type="entry name" value="ZnF_C2H2"/>
    <property type="match status" value="2"/>
</dbReference>
<keyword evidence="4 7" id="KW-0863">Zinc-finger</keyword>
<dbReference type="PANTHER" id="PTHR14196">
    <property type="entry name" value="ODD-SKIPPED - RELATED"/>
    <property type="match status" value="1"/>
</dbReference>
<dbReference type="InterPro" id="IPR013087">
    <property type="entry name" value="Znf_C2H2_type"/>
</dbReference>
<dbReference type="Pfam" id="PF00096">
    <property type="entry name" value="zf-C2H2"/>
    <property type="match status" value="2"/>
</dbReference>
<dbReference type="FunFam" id="3.30.160.60:FF:001986">
    <property type="entry name" value="zinc finger and SCAN domain-containing protein 2-like"/>
    <property type="match status" value="1"/>
</dbReference>
<evidence type="ECO:0000313" key="10">
    <source>
        <dbReference type="EMBL" id="BAC30184.1"/>
    </source>
</evidence>
<feature type="compositionally biased region" description="Gly residues" evidence="8">
    <location>
        <begin position="60"/>
        <end position="69"/>
    </location>
</feature>
<dbReference type="SUPFAM" id="SSF57667">
    <property type="entry name" value="beta-beta-alpha zinc fingers"/>
    <property type="match status" value="1"/>
</dbReference>
<reference evidence="10" key="7">
    <citation type="journal article" date="2005" name="Science">
        <title>The Transcriptional Landscape of the Mammalian Genome.</title>
        <authorList>
            <consortium name="The FANTOM Consortium"/>
            <consortium name="Riken Genome Exploration Research Group and Genome Science Group (Genome Network Project Core Group)"/>
        </authorList>
    </citation>
    <scope>NUCLEOTIDE SEQUENCE</scope>
    <source>
        <strain evidence="10">C57BL/6J</strain>
        <tissue evidence="10">Hypothalamus</tissue>
    </source>
</reference>
<dbReference type="OrthoDB" id="6910977at2759"/>
<reference evidence="10" key="3">
    <citation type="journal article" date="2000" name="Genome Res.">
        <title>RIKEN integrated sequence analysis (RISA) system--384-format sequencing pipeline with 384 multicapillary sequencer.</title>
        <authorList>
            <person name="Shibata K."/>
            <person name="Itoh M."/>
            <person name="Aizawa K."/>
            <person name="Nagaoka S."/>
            <person name="Sasaki N."/>
            <person name="Carninci P."/>
            <person name="Konno H."/>
            <person name="Akiyama J."/>
            <person name="Nishi K."/>
            <person name="Kitsunai T."/>
            <person name="Tashiro H."/>
            <person name="Itoh M."/>
            <person name="Sumi N."/>
            <person name="Ishii Y."/>
            <person name="Nakamura S."/>
            <person name="Hazama M."/>
            <person name="Nishine T."/>
            <person name="Harada A."/>
            <person name="Yamamoto R."/>
            <person name="Matsumoto H."/>
            <person name="Sakaguchi S."/>
            <person name="Ikegami T."/>
            <person name="Kashiwagi K."/>
            <person name="Fujiwake S."/>
            <person name="Inoue K."/>
            <person name="Togawa Y."/>
            <person name="Izawa M."/>
            <person name="Ohara E."/>
            <person name="Watahiki M."/>
            <person name="Yoneda Y."/>
            <person name="Ishikawa T."/>
            <person name="Ozawa K."/>
            <person name="Tanaka T."/>
            <person name="Matsuura S."/>
            <person name="Kawai J."/>
            <person name="Okazaki Y."/>
            <person name="Muramatsu M."/>
            <person name="Inoue Y."/>
            <person name="Kira A."/>
            <person name="Hayashizaki Y."/>
        </authorList>
    </citation>
    <scope>NUCLEOTIDE SEQUENCE</scope>
    <source>
        <strain evidence="10">C57BL/6J</strain>
        <tissue evidence="10">Hypothalamus</tissue>
    </source>
</reference>
<proteinExistence type="evidence at transcript level"/>
<evidence type="ECO:0000256" key="4">
    <source>
        <dbReference type="ARBA" id="ARBA00022771"/>
    </source>
</evidence>
<keyword evidence="5" id="KW-0862">Zinc</keyword>
<keyword evidence="2" id="KW-0479">Metal-binding</keyword>
<dbReference type="EMBL" id="AK038960">
    <property type="protein sequence ID" value="BAC30184.1"/>
    <property type="molecule type" value="mRNA"/>
</dbReference>
<reference evidence="10" key="1">
    <citation type="journal article" date="1999" name="Methods Enzymol.">
        <title>High-efficiency full-length cDNA cloning.</title>
        <authorList>
            <person name="Carninci P."/>
            <person name="Hayashizaki Y."/>
        </authorList>
    </citation>
    <scope>NUCLEOTIDE SEQUENCE</scope>
    <source>
        <strain evidence="10">C57BL/6J</strain>
        <tissue evidence="10">Hypothalamus</tissue>
    </source>
</reference>
<accession>Q8BIN4</accession>
<comment type="subcellular location">
    <subcellularLocation>
        <location evidence="1">Nucleus</location>
    </subcellularLocation>
</comment>
<protein>
    <recommendedName>
        <fullName evidence="9">C2H2-type domain-containing protein</fullName>
    </recommendedName>
</protein>
<evidence type="ECO:0000256" key="5">
    <source>
        <dbReference type="ARBA" id="ARBA00022833"/>
    </source>
</evidence>
<dbReference type="PANTHER" id="PTHR14196:SF12">
    <property type="entry name" value="ZINC FINGER PROTEIN 208-LIKE"/>
    <property type="match status" value="1"/>
</dbReference>
<dbReference type="GO" id="GO:0008270">
    <property type="term" value="F:zinc ion binding"/>
    <property type="evidence" value="ECO:0007669"/>
    <property type="project" value="UniProtKB-KW"/>
</dbReference>
<feature type="compositionally biased region" description="Pro residues" evidence="8">
    <location>
        <begin position="72"/>
        <end position="85"/>
    </location>
</feature>
<dbReference type="PROSITE" id="PS50157">
    <property type="entry name" value="ZINC_FINGER_C2H2_2"/>
    <property type="match status" value="2"/>
</dbReference>
<dbReference type="AGR" id="MGI:2141510"/>
<evidence type="ECO:0000256" key="6">
    <source>
        <dbReference type="ARBA" id="ARBA00023242"/>
    </source>
</evidence>
<evidence type="ECO:0000256" key="1">
    <source>
        <dbReference type="ARBA" id="ARBA00004123"/>
    </source>
</evidence>
<sequence>MMGAQCWGDECGGQPLDQACLLGSSCFGSVICSFSNELVIASGSAHDRAGVLQGRVPYRGRGGGSGGRSRPGYPPPGGGTVPPLPTVRADPSPSSPPWCGTTRRTWGLAAQPAFVCPECGKAFSVKHNLEVHQRTHTGERPFACPECGRCFSLKQNLLTHQRIHSGEKPHQLRAVRSLLPRAALPAQPPAHPRAHAHAAPAPSRCLRGAATLLLPSLRQELRA</sequence>
<keyword evidence="6" id="KW-0539">Nucleus</keyword>
<reference evidence="10" key="2">
    <citation type="journal article" date="2000" name="Genome Res.">
        <title>Normalization and subtraction of cap-trapper-selected cDNAs to prepare full-length cDNA libraries for rapid discovery of new genes.</title>
        <authorList>
            <person name="Carninci P."/>
            <person name="Shibata Y."/>
            <person name="Hayatsu N."/>
            <person name="Sugahara Y."/>
            <person name="Shibata K."/>
            <person name="Itoh M."/>
            <person name="Konno H."/>
            <person name="Okazaki Y."/>
            <person name="Muramatsu M."/>
            <person name="Hayashizaki Y."/>
        </authorList>
    </citation>
    <scope>NUCLEOTIDE SEQUENCE</scope>
    <source>
        <strain evidence="10">C57BL/6J</strain>
        <tissue evidence="10">Hypothalamus</tissue>
    </source>
</reference>
<evidence type="ECO:0000313" key="11">
    <source>
        <dbReference type="MGI" id="MGI:2141510"/>
    </source>
</evidence>
<evidence type="ECO:0000256" key="8">
    <source>
        <dbReference type="SAM" id="MobiDB-lite"/>
    </source>
</evidence>
<reference evidence="10" key="8">
    <citation type="journal article" date="2005" name="Science">
        <title>Antisense Transcription in the Mammalian Transcriptome.</title>
        <authorList>
            <consortium name="RIKEN Genome Exploration Research Group and Genome Science Group (Genome Network Project Core Group) and the FANTOM Consortium"/>
        </authorList>
    </citation>
    <scope>NUCLEOTIDE SEQUENCE</scope>
    <source>
        <strain evidence="10">C57BL/6J</strain>
        <tissue evidence="10">Hypothalamus</tissue>
    </source>
</reference>
<feature type="domain" description="C2H2-type" evidence="9">
    <location>
        <begin position="142"/>
        <end position="169"/>
    </location>
</feature>
<dbReference type="PROSITE" id="PS00028">
    <property type="entry name" value="ZINC_FINGER_C2H2_1"/>
    <property type="match status" value="2"/>
</dbReference>
<evidence type="ECO:0000259" key="9">
    <source>
        <dbReference type="PROSITE" id="PS50157"/>
    </source>
</evidence>
<evidence type="ECO:0000256" key="7">
    <source>
        <dbReference type="PROSITE-ProRule" id="PRU00042"/>
    </source>
</evidence>
<name>Q8BIN4_MOUSE</name>
<feature type="domain" description="C2H2-type" evidence="9">
    <location>
        <begin position="114"/>
        <end position="141"/>
    </location>
</feature>
<evidence type="ECO:0000256" key="2">
    <source>
        <dbReference type="ARBA" id="ARBA00022723"/>
    </source>
</evidence>
<gene>
    <name evidence="11" type="primary">AI854703</name>
</gene>
<dbReference type="AlphaFoldDB" id="Q8BIN4"/>
<dbReference type="MGI" id="MGI:2141510">
    <property type="gene designation" value="AI854703"/>
</dbReference>
<reference evidence="10" key="4">
    <citation type="journal article" date="2001" name="Nature">
        <title>Functional annotation of a full-length mouse cDNA collection.</title>
        <authorList>
            <consortium name="The RIKEN Genome Exploration Research Group Phase II Team and the FANTOM Consortium"/>
        </authorList>
    </citation>
    <scope>NUCLEOTIDE SEQUENCE</scope>
    <source>
        <strain evidence="10">C57BL/6J</strain>
        <tissue evidence="10">Hypothalamus</tissue>
    </source>
</reference>
<dbReference type="GO" id="GO:0005634">
    <property type="term" value="C:nucleus"/>
    <property type="evidence" value="ECO:0007669"/>
    <property type="project" value="UniProtKB-SubCell"/>
</dbReference>
<reference evidence="10" key="5">
    <citation type="submission" date="2001-07" db="EMBL/GenBank/DDBJ databases">
        <authorList>
            <person name="Adachi J."/>
            <person name="Aizawa K."/>
            <person name="Akimura T."/>
            <person name="Arakawa T."/>
            <person name="Bono H."/>
            <person name="Carninci P."/>
            <person name="Fukuda S."/>
            <person name="Furuno M."/>
            <person name="Hanagaki T."/>
            <person name="Hara A."/>
            <person name="Hashizume W."/>
            <person name="Hayashida K."/>
            <person name="Hayatsu N."/>
            <person name="Hiramoto K."/>
            <person name="Hiraoka T."/>
            <person name="Hirozane T."/>
            <person name="Hori F."/>
            <person name="Imotani K."/>
            <person name="Ishii Y."/>
            <person name="Itoh M."/>
            <person name="Kagawa I."/>
            <person name="Kasukawa T."/>
            <person name="Katoh H."/>
            <person name="Kawai J."/>
            <person name="Kojima Y."/>
            <person name="Kondo S."/>
            <person name="Konno H."/>
            <person name="Kouda M."/>
            <person name="Koya S."/>
            <person name="Kurihara C."/>
            <person name="Matsuyama T."/>
            <person name="Miyazaki A."/>
            <person name="Murata M."/>
            <person name="Nakamura M."/>
            <person name="Nishi K."/>
            <person name="Nomura K."/>
            <person name="Numazaki R."/>
            <person name="Ohno M."/>
            <person name="Ohsato N."/>
            <person name="Okazaki Y."/>
            <person name="Saito R."/>
            <person name="Saitoh H."/>
            <person name="Sakai C."/>
            <person name="Sakai K."/>
            <person name="Sakazume N."/>
            <person name="Sano H."/>
            <person name="Sasaki D."/>
            <person name="Shibata K."/>
            <person name="Shinagawa A."/>
            <person name="Shiraki T."/>
            <person name="Sogabe Y."/>
            <person name="Tagami M."/>
            <person name="Tagawa A."/>
            <person name="Takahashi F."/>
            <person name="Takaku-Akahira S."/>
            <person name="Takeda Y."/>
            <person name="Tanaka T."/>
            <person name="Tomaru A."/>
            <person name="Toya T."/>
            <person name="Yasunishi A."/>
            <person name="Muramatsu M."/>
            <person name="Hayashizaki Y."/>
        </authorList>
    </citation>
    <scope>NUCLEOTIDE SEQUENCE</scope>
    <source>
        <strain evidence="10">C57BL/6J</strain>
        <tissue evidence="10">Hypothalamus</tissue>
    </source>
</reference>
<evidence type="ECO:0000256" key="3">
    <source>
        <dbReference type="ARBA" id="ARBA00022737"/>
    </source>
</evidence>
<feature type="region of interest" description="Disordered" evidence="8">
    <location>
        <begin position="55"/>
        <end position="98"/>
    </location>
</feature>
<dbReference type="FunFam" id="3.30.160.60:FF:001344">
    <property type="entry name" value="Zinc finger protein 16 like"/>
    <property type="match status" value="1"/>
</dbReference>
<dbReference type="InterPro" id="IPR036236">
    <property type="entry name" value="Znf_C2H2_sf"/>
</dbReference>
<dbReference type="InterPro" id="IPR050717">
    <property type="entry name" value="C2H2-ZF_Transcription_Reg"/>
</dbReference>
<organism evidence="10">
    <name type="scientific">Mus musculus</name>
    <name type="common">Mouse</name>
    <dbReference type="NCBI Taxonomy" id="10090"/>
    <lineage>
        <taxon>Eukaryota</taxon>
        <taxon>Metazoa</taxon>
        <taxon>Chordata</taxon>
        <taxon>Craniata</taxon>
        <taxon>Vertebrata</taxon>
        <taxon>Euteleostomi</taxon>
        <taxon>Mammalia</taxon>
        <taxon>Eutheria</taxon>
        <taxon>Euarchontoglires</taxon>
        <taxon>Glires</taxon>
        <taxon>Rodentia</taxon>
        <taxon>Myomorpha</taxon>
        <taxon>Muroidea</taxon>
        <taxon>Muridae</taxon>
        <taxon>Murinae</taxon>
        <taxon>Mus</taxon>
        <taxon>Mus</taxon>
    </lineage>
</organism>
<reference evidence="10" key="6">
    <citation type="journal article" date="2002" name="Nature">
        <title>Analysis of the mouse transcriptome based on functional annotation of 60,770 full-length cDNAs.</title>
        <authorList>
            <consortium name="The FANTOM Consortium and the RIKEN Genome Exploration Research Group Phase I and II Team"/>
        </authorList>
    </citation>
    <scope>NUCLEOTIDE SEQUENCE</scope>
    <source>
        <strain evidence="10">C57BL/6J</strain>
        <tissue evidence="10">Hypothalamus</tissue>
    </source>
</reference>
<dbReference type="Gene3D" id="3.30.160.60">
    <property type="entry name" value="Classic Zinc Finger"/>
    <property type="match status" value="2"/>
</dbReference>
<keyword evidence="3" id="KW-0677">Repeat</keyword>